<sequence length="142" mass="15530">MTAFKGQALSADSLEAVKAEARVPILFDRAAGKGVMYTHRGVDVVYILEFANGTVKVGQSVDFETRVRANCSNRRVRGHKLMRFWRVGSDAPLADEATLIRLAGELGGTADGRTREWFTGVEGMTLINAAERELATLEREAS</sequence>
<reference evidence="1 2" key="1">
    <citation type="submission" date="2019-02" db="EMBL/GenBank/DDBJ databases">
        <title>Sequencing the genomes of 1000 actinobacteria strains.</title>
        <authorList>
            <person name="Klenk H.-P."/>
        </authorList>
    </citation>
    <scope>NUCLEOTIDE SEQUENCE [LARGE SCALE GENOMIC DNA]</scope>
    <source>
        <strain evidence="1 2">DSM 18319</strain>
    </source>
</reference>
<comment type="caution">
    <text evidence="1">The sequence shown here is derived from an EMBL/GenBank/DDBJ whole genome shotgun (WGS) entry which is preliminary data.</text>
</comment>
<name>A0A4Q8ALR0_9MICO</name>
<gene>
    <name evidence="1" type="ORF">EV379_1204</name>
</gene>
<proteinExistence type="predicted"/>
<organism evidence="1 2">
    <name type="scientific">Microterricola gilva</name>
    <dbReference type="NCBI Taxonomy" id="393267"/>
    <lineage>
        <taxon>Bacteria</taxon>
        <taxon>Bacillati</taxon>
        <taxon>Actinomycetota</taxon>
        <taxon>Actinomycetes</taxon>
        <taxon>Micrococcales</taxon>
        <taxon>Microbacteriaceae</taxon>
        <taxon>Microterricola</taxon>
    </lineage>
</organism>
<keyword evidence="2" id="KW-1185">Reference proteome</keyword>
<protein>
    <recommendedName>
        <fullName evidence="3">GIY-YIG nuclease family protein</fullName>
    </recommendedName>
</protein>
<evidence type="ECO:0000313" key="2">
    <source>
        <dbReference type="Proteomes" id="UP000291483"/>
    </source>
</evidence>
<dbReference type="AlphaFoldDB" id="A0A4Q8ALR0"/>
<accession>A0A4Q8ALR0</accession>
<dbReference type="Proteomes" id="UP000291483">
    <property type="component" value="Unassembled WGS sequence"/>
</dbReference>
<dbReference type="EMBL" id="SHLC01000001">
    <property type="protein sequence ID" value="RZU64893.1"/>
    <property type="molecule type" value="Genomic_DNA"/>
</dbReference>
<evidence type="ECO:0000313" key="1">
    <source>
        <dbReference type="EMBL" id="RZU64893.1"/>
    </source>
</evidence>
<dbReference type="RefSeq" id="WP_130505327.1">
    <property type="nucleotide sequence ID" value="NZ_SHLC01000001.1"/>
</dbReference>
<evidence type="ECO:0008006" key="3">
    <source>
        <dbReference type="Google" id="ProtNLM"/>
    </source>
</evidence>